<dbReference type="eggNOG" id="ENOG5031841">
    <property type="taxonomic scope" value="Bacteria"/>
</dbReference>
<protein>
    <submittedName>
        <fullName evidence="2">Uncharacterized protein</fullName>
    </submittedName>
</protein>
<organism evidence="2 3">
    <name type="scientific">Alkalidesulfovibrio alkalitolerans DSM 16529</name>
    <dbReference type="NCBI Taxonomy" id="1121439"/>
    <lineage>
        <taxon>Bacteria</taxon>
        <taxon>Pseudomonadati</taxon>
        <taxon>Thermodesulfobacteriota</taxon>
        <taxon>Desulfovibrionia</taxon>
        <taxon>Desulfovibrionales</taxon>
        <taxon>Desulfovibrionaceae</taxon>
        <taxon>Alkalidesulfovibrio</taxon>
    </lineage>
</organism>
<evidence type="ECO:0000313" key="3">
    <source>
        <dbReference type="Proteomes" id="UP000014975"/>
    </source>
</evidence>
<evidence type="ECO:0000256" key="1">
    <source>
        <dbReference type="SAM" id="SignalP"/>
    </source>
</evidence>
<dbReference type="Proteomes" id="UP000014975">
    <property type="component" value="Unassembled WGS sequence"/>
</dbReference>
<dbReference type="PATRIC" id="fig|1121439.3.peg.22"/>
<gene>
    <name evidence="2" type="ORF">dsat_1642</name>
</gene>
<reference evidence="2 3" key="1">
    <citation type="journal article" date="2013" name="Genome Announc.">
        <title>Draft genome sequences for three mercury-methylating, sulfate-reducing bacteria.</title>
        <authorList>
            <person name="Brown S.D."/>
            <person name="Hurt R.A.Jr."/>
            <person name="Gilmour C.C."/>
            <person name="Elias D.A."/>
        </authorList>
    </citation>
    <scope>NUCLEOTIDE SEQUENCE [LARGE SCALE GENOMIC DNA]</scope>
    <source>
        <strain evidence="2 3">DSM 16529</strain>
    </source>
</reference>
<sequence length="185" mass="19906">MRRLQKSMRDGFSGRFSGLPGLFLGILLAAALLATASLAPSSALAQDQATPPPQPPFGGPEAVKDLPIRLPAPAPDEERFDLSSIMDCLCQKALAAVTCKDPDSYNFVREVNSVYLFNSYYAANPTDFYCHALEGRLVLSSEAWGSMRVTVPYTVDAKTRCASASVGRSLCDKPQSVRCCAPAPR</sequence>
<evidence type="ECO:0000313" key="2">
    <source>
        <dbReference type="EMBL" id="EPR36114.1"/>
    </source>
</evidence>
<keyword evidence="3" id="KW-1185">Reference proteome</keyword>
<name>S7UPY9_9BACT</name>
<accession>S7UPY9</accession>
<dbReference type="AlphaFoldDB" id="S7UPY9"/>
<feature type="signal peptide" evidence="1">
    <location>
        <begin position="1"/>
        <end position="45"/>
    </location>
</feature>
<comment type="caution">
    <text evidence="2">The sequence shown here is derived from an EMBL/GenBank/DDBJ whole genome shotgun (WGS) entry which is preliminary data.</text>
</comment>
<dbReference type="EMBL" id="ATHI01000001">
    <property type="protein sequence ID" value="EPR36114.1"/>
    <property type="molecule type" value="Genomic_DNA"/>
</dbReference>
<keyword evidence="1" id="KW-0732">Signal</keyword>
<feature type="chain" id="PRO_5004557748" evidence="1">
    <location>
        <begin position="46"/>
        <end position="185"/>
    </location>
</feature>
<proteinExistence type="predicted"/>